<keyword evidence="2" id="KW-0472">Membrane</keyword>
<evidence type="ECO:0000256" key="2">
    <source>
        <dbReference type="SAM" id="Phobius"/>
    </source>
</evidence>
<evidence type="ECO:0000313" key="4">
    <source>
        <dbReference type="EMBL" id="SDF83673.1"/>
    </source>
</evidence>
<gene>
    <name evidence="4" type="ORF">SAMN05444167_3450</name>
</gene>
<dbReference type="AlphaFoldDB" id="A0A1G7PBL8"/>
<evidence type="ECO:0000259" key="3">
    <source>
        <dbReference type="Pfam" id="PF01478"/>
    </source>
</evidence>
<accession>A0A1G7PBL8</accession>
<sequence>MISHANVLQSYTAAVALCAAVMDVRSRRIPNWFTLPTLVGALILQVTIGGLHALALSFVASVLAGSLFLVLFLAGGMGGGDVKLIAAIAAGIGLSNTGALLVLTALCGGVMAIVVIVWHRRVWHSVRNVGRIVAHHCENGLEPHPELNVRNKRNLRLPYALAITAGTLLTISLEKVGQ</sequence>
<dbReference type="Gene3D" id="1.20.120.1220">
    <property type="match status" value="1"/>
</dbReference>
<dbReference type="Proteomes" id="UP000182427">
    <property type="component" value="Chromosome I"/>
</dbReference>
<name>A0A1G7PBL8_9BACT</name>
<comment type="similarity">
    <text evidence="1">Belongs to the peptidase A24 family.</text>
</comment>
<evidence type="ECO:0000256" key="1">
    <source>
        <dbReference type="ARBA" id="ARBA00005801"/>
    </source>
</evidence>
<keyword evidence="5" id="KW-1185">Reference proteome</keyword>
<keyword evidence="2" id="KW-0812">Transmembrane</keyword>
<proteinExistence type="inferred from homology"/>
<dbReference type="EMBL" id="LT629690">
    <property type="protein sequence ID" value="SDF83673.1"/>
    <property type="molecule type" value="Genomic_DNA"/>
</dbReference>
<dbReference type="RefSeq" id="WP_083346241.1">
    <property type="nucleotide sequence ID" value="NZ_LT629690.1"/>
</dbReference>
<feature type="domain" description="Prepilin type IV endopeptidase peptidase" evidence="3">
    <location>
        <begin position="13"/>
        <end position="113"/>
    </location>
</feature>
<feature type="transmembrane region" description="Helical" evidence="2">
    <location>
        <begin position="85"/>
        <end position="118"/>
    </location>
</feature>
<dbReference type="Pfam" id="PF01478">
    <property type="entry name" value="Peptidase_A24"/>
    <property type="match status" value="1"/>
</dbReference>
<organism evidence="4 5">
    <name type="scientific">Terriglobus roseus</name>
    <dbReference type="NCBI Taxonomy" id="392734"/>
    <lineage>
        <taxon>Bacteria</taxon>
        <taxon>Pseudomonadati</taxon>
        <taxon>Acidobacteriota</taxon>
        <taxon>Terriglobia</taxon>
        <taxon>Terriglobales</taxon>
        <taxon>Acidobacteriaceae</taxon>
        <taxon>Terriglobus</taxon>
    </lineage>
</organism>
<protein>
    <submittedName>
        <fullName evidence="4">Prepilin peptidase CpaA</fullName>
    </submittedName>
</protein>
<dbReference type="GO" id="GO:0006465">
    <property type="term" value="P:signal peptide processing"/>
    <property type="evidence" value="ECO:0007669"/>
    <property type="project" value="TreeGrafter"/>
</dbReference>
<reference evidence="5" key="1">
    <citation type="submission" date="2016-10" db="EMBL/GenBank/DDBJ databases">
        <authorList>
            <person name="Varghese N."/>
            <person name="Submissions S."/>
        </authorList>
    </citation>
    <scope>NUCLEOTIDE SEQUENCE [LARGE SCALE GENOMIC DNA]</scope>
    <source>
        <strain evidence="5">GAS232</strain>
    </source>
</reference>
<dbReference type="GO" id="GO:0005886">
    <property type="term" value="C:plasma membrane"/>
    <property type="evidence" value="ECO:0007669"/>
    <property type="project" value="TreeGrafter"/>
</dbReference>
<dbReference type="InterPro" id="IPR050882">
    <property type="entry name" value="Prepilin_peptidase/N-MTase"/>
</dbReference>
<dbReference type="InterPro" id="IPR000045">
    <property type="entry name" value="Prepilin_IV_endopep_pep"/>
</dbReference>
<evidence type="ECO:0000313" key="5">
    <source>
        <dbReference type="Proteomes" id="UP000182427"/>
    </source>
</evidence>
<feature type="transmembrane region" description="Helical" evidence="2">
    <location>
        <begin position="6"/>
        <end position="24"/>
    </location>
</feature>
<keyword evidence="2" id="KW-1133">Transmembrane helix</keyword>
<dbReference type="GO" id="GO:0004190">
    <property type="term" value="F:aspartic-type endopeptidase activity"/>
    <property type="evidence" value="ECO:0007669"/>
    <property type="project" value="InterPro"/>
</dbReference>
<feature type="transmembrane region" description="Helical" evidence="2">
    <location>
        <begin position="54"/>
        <end position="73"/>
    </location>
</feature>
<feature type="transmembrane region" description="Helical" evidence="2">
    <location>
        <begin position="31"/>
        <end position="48"/>
    </location>
</feature>
<dbReference type="PANTHER" id="PTHR30487">
    <property type="entry name" value="TYPE 4 PREPILIN-LIKE PROTEINS LEADER PEPTIDE-PROCESSING ENZYME"/>
    <property type="match status" value="1"/>
</dbReference>
<dbReference type="PANTHER" id="PTHR30487:SF0">
    <property type="entry name" value="PREPILIN LEADER PEPTIDASE_N-METHYLTRANSFERASE-RELATED"/>
    <property type="match status" value="1"/>
</dbReference>
<dbReference type="OrthoDB" id="5508079at2"/>